<evidence type="ECO:0000259" key="5">
    <source>
        <dbReference type="Pfam" id="PF00535"/>
    </source>
</evidence>
<dbReference type="EMBL" id="DSDK01000800">
    <property type="protein sequence ID" value="HDR52752.1"/>
    <property type="molecule type" value="Genomic_DNA"/>
</dbReference>
<dbReference type="Proteomes" id="UP000886047">
    <property type="component" value="Unassembled WGS sequence"/>
</dbReference>
<evidence type="ECO:0000256" key="3">
    <source>
        <dbReference type="ARBA" id="ARBA00022679"/>
    </source>
</evidence>
<evidence type="ECO:0000256" key="2">
    <source>
        <dbReference type="ARBA" id="ARBA00022676"/>
    </source>
</evidence>
<dbReference type="CDD" id="cd06439">
    <property type="entry name" value="CESA_like_1"/>
    <property type="match status" value="1"/>
</dbReference>
<dbReference type="AlphaFoldDB" id="A0A831LJ77"/>
<organism evidence="6">
    <name type="scientific">Mariniphaga anaerophila</name>
    <dbReference type="NCBI Taxonomy" id="1484053"/>
    <lineage>
        <taxon>Bacteria</taxon>
        <taxon>Pseudomonadati</taxon>
        <taxon>Bacteroidota</taxon>
        <taxon>Bacteroidia</taxon>
        <taxon>Marinilabiliales</taxon>
        <taxon>Prolixibacteraceae</taxon>
        <taxon>Mariniphaga</taxon>
    </lineage>
</organism>
<dbReference type="PANTHER" id="PTHR43630:SF1">
    <property type="entry name" value="POLY-BETA-1,6-N-ACETYL-D-GLUCOSAMINE SYNTHASE"/>
    <property type="match status" value="1"/>
</dbReference>
<comment type="similarity">
    <text evidence="1">Belongs to the glycosyltransferase 2 family.</text>
</comment>
<dbReference type="SUPFAM" id="SSF53448">
    <property type="entry name" value="Nucleotide-diphospho-sugar transferases"/>
    <property type="match status" value="1"/>
</dbReference>
<accession>A0A831LJ77</accession>
<proteinExistence type="inferred from homology"/>
<keyword evidence="3" id="KW-0808">Transferase</keyword>
<dbReference type="Gene3D" id="3.90.550.10">
    <property type="entry name" value="Spore Coat Polysaccharide Biosynthesis Protein SpsA, Chain A"/>
    <property type="match status" value="1"/>
</dbReference>
<feature type="transmembrane region" description="Helical" evidence="4">
    <location>
        <begin position="325"/>
        <end position="348"/>
    </location>
</feature>
<feature type="transmembrane region" description="Helical" evidence="4">
    <location>
        <begin position="298"/>
        <end position="318"/>
    </location>
</feature>
<evidence type="ECO:0000256" key="1">
    <source>
        <dbReference type="ARBA" id="ARBA00006739"/>
    </source>
</evidence>
<keyword evidence="2" id="KW-0328">Glycosyltransferase</keyword>
<feature type="domain" description="Glycosyltransferase 2-like" evidence="5">
    <location>
        <begin position="51"/>
        <end position="215"/>
    </location>
</feature>
<name>A0A831LJ77_9BACT</name>
<evidence type="ECO:0000256" key="4">
    <source>
        <dbReference type="SAM" id="Phobius"/>
    </source>
</evidence>
<keyword evidence="4" id="KW-0812">Transmembrane</keyword>
<protein>
    <submittedName>
        <fullName evidence="6">Glycosyltransferase family 2 protein</fullName>
    </submittedName>
</protein>
<feature type="transmembrane region" description="Helical" evidence="4">
    <location>
        <begin position="360"/>
        <end position="379"/>
    </location>
</feature>
<sequence>MILKWLFWIFFSILGYTYLGYPLILFIITRIRNKKEDEEKETYGYESEVCLFVTAYNEKDFIRQKVENSFQLDYPREKVQYVWVTDGSDDGTPGLLRKYEQLEVYHEPARRGKMHAMNRGMQFVKAPIVIFSDTNTRLNKTAIREIVACFSNPKTGCVAGEKRIVEKEADAAAAAGEGLYWRFESWVKKMDAELNSAVGAVGELFAIRRELFEEVETDTILDDFIISLRIAQKGYKIDYTPNAYAEETASLNVKEELKRKIRIAAGGIQTLFRLKGLLNPFKYGVLSWQYFSHKVLRWTLAPISLFLLFFTNAAIVFANSTATSLSFYALFFYVQVVCYLLAMVGWHFENRELRLKLLFVPYYFLAINYAAIRGIFRYFRGKQPASWEKSKRAGTV</sequence>
<keyword evidence="4" id="KW-1133">Transmembrane helix</keyword>
<dbReference type="GO" id="GO:0016757">
    <property type="term" value="F:glycosyltransferase activity"/>
    <property type="evidence" value="ECO:0007669"/>
    <property type="project" value="UniProtKB-KW"/>
</dbReference>
<dbReference type="PANTHER" id="PTHR43630">
    <property type="entry name" value="POLY-BETA-1,6-N-ACETYL-D-GLUCOSAMINE SYNTHASE"/>
    <property type="match status" value="1"/>
</dbReference>
<keyword evidence="4" id="KW-0472">Membrane</keyword>
<reference evidence="6" key="1">
    <citation type="journal article" date="2020" name="mSystems">
        <title>Genome- and Community-Level Interaction Insights into Carbon Utilization and Element Cycling Functions of Hydrothermarchaeota in Hydrothermal Sediment.</title>
        <authorList>
            <person name="Zhou Z."/>
            <person name="Liu Y."/>
            <person name="Xu W."/>
            <person name="Pan J."/>
            <person name="Luo Z.H."/>
            <person name="Li M."/>
        </authorList>
    </citation>
    <scope>NUCLEOTIDE SEQUENCE [LARGE SCALE GENOMIC DNA]</scope>
    <source>
        <strain evidence="6">SpSt-1217</strain>
    </source>
</reference>
<dbReference type="InterPro" id="IPR029044">
    <property type="entry name" value="Nucleotide-diphossugar_trans"/>
</dbReference>
<gene>
    <name evidence="6" type="ORF">ENN90_14230</name>
</gene>
<dbReference type="Pfam" id="PF00535">
    <property type="entry name" value="Glycos_transf_2"/>
    <property type="match status" value="1"/>
</dbReference>
<comment type="caution">
    <text evidence="6">The sequence shown here is derived from an EMBL/GenBank/DDBJ whole genome shotgun (WGS) entry which is preliminary data.</text>
</comment>
<feature type="transmembrane region" description="Helical" evidence="4">
    <location>
        <begin position="6"/>
        <end position="28"/>
    </location>
</feature>
<dbReference type="InterPro" id="IPR001173">
    <property type="entry name" value="Glyco_trans_2-like"/>
</dbReference>
<evidence type="ECO:0000313" key="6">
    <source>
        <dbReference type="EMBL" id="HDR52752.1"/>
    </source>
</evidence>